<dbReference type="Pfam" id="PF00962">
    <property type="entry name" value="A_deaminase"/>
    <property type="match status" value="1"/>
</dbReference>
<dbReference type="OrthoDB" id="272271at2759"/>
<evidence type="ECO:0000256" key="3">
    <source>
        <dbReference type="ARBA" id="ARBA00022723"/>
    </source>
</evidence>
<evidence type="ECO:0000313" key="10">
    <source>
        <dbReference type="Proteomes" id="UP000224634"/>
    </source>
</evidence>
<dbReference type="GO" id="GO:0046103">
    <property type="term" value="P:inosine biosynthetic process"/>
    <property type="evidence" value="ECO:0007669"/>
    <property type="project" value="TreeGrafter"/>
</dbReference>
<evidence type="ECO:0000256" key="2">
    <source>
        <dbReference type="ARBA" id="ARBA00006676"/>
    </source>
</evidence>
<dbReference type="InterPro" id="IPR001365">
    <property type="entry name" value="A_deaminase_dom"/>
</dbReference>
<dbReference type="Proteomes" id="UP000224634">
    <property type="component" value="Unassembled WGS sequence"/>
</dbReference>
<evidence type="ECO:0000256" key="4">
    <source>
        <dbReference type="ARBA" id="ARBA00022801"/>
    </source>
</evidence>
<dbReference type="GO" id="GO:0006154">
    <property type="term" value="P:adenosine catabolic process"/>
    <property type="evidence" value="ECO:0007669"/>
    <property type="project" value="TreeGrafter"/>
</dbReference>
<comment type="catalytic activity">
    <reaction evidence="7">
        <text>N(6)-methyl-AMP + H2O + H(+) = IMP + methylamine</text>
        <dbReference type="Rhea" id="RHEA:16001"/>
        <dbReference type="ChEBI" id="CHEBI:15377"/>
        <dbReference type="ChEBI" id="CHEBI:15378"/>
        <dbReference type="ChEBI" id="CHEBI:58053"/>
        <dbReference type="ChEBI" id="CHEBI:59338"/>
        <dbReference type="ChEBI" id="CHEBI:144842"/>
    </reaction>
    <physiologicalReaction direction="left-to-right" evidence="7">
        <dbReference type="Rhea" id="RHEA:16002"/>
    </physiologicalReaction>
</comment>
<gene>
    <name evidence="9" type="ORF">AJ80_04766</name>
</gene>
<comment type="similarity">
    <text evidence="2">Belongs to the metallo-dependent hydrolases superfamily. Adenosine and AMP deaminases family.</text>
</comment>
<evidence type="ECO:0000313" key="9">
    <source>
        <dbReference type="EMBL" id="PGH17588.1"/>
    </source>
</evidence>
<evidence type="ECO:0000259" key="8">
    <source>
        <dbReference type="Pfam" id="PF00962"/>
    </source>
</evidence>
<comment type="caution">
    <text evidence="9">The sequence shown here is derived from an EMBL/GenBank/DDBJ whole genome shotgun (WGS) entry which is preliminary data.</text>
</comment>
<dbReference type="STRING" id="1447883.A0A2B7Y9J3"/>
<dbReference type="AlphaFoldDB" id="A0A2B7Y9J3"/>
<organism evidence="9 10">
    <name type="scientific">Polytolypa hystricis (strain UAMH7299)</name>
    <dbReference type="NCBI Taxonomy" id="1447883"/>
    <lineage>
        <taxon>Eukaryota</taxon>
        <taxon>Fungi</taxon>
        <taxon>Dikarya</taxon>
        <taxon>Ascomycota</taxon>
        <taxon>Pezizomycotina</taxon>
        <taxon>Eurotiomycetes</taxon>
        <taxon>Eurotiomycetidae</taxon>
        <taxon>Onygenales</taxon>
        <taxon>Onygenales incertae sedis</taxon>
        <taxon>Polytolypa</taxon>
    </lineage>
</organism>
<protein>
    <submittedName>
        <fullName evidence="9">Adenosine deaminase</fullName>
    </submittedName>
</protein>
<keyword evidence="3" id="KW-0479">Metal-binding</keyword>
<dbReference type="GO" id="GO:0046872">
    <property type="term" value="F:metal ion binding"/>
    <property type="evidence" value="ECO:0007669"/>
    <property type="project" value="UniProtKB-KW"/>
</dbReference>
<name>A0A2B7Y9J3_POLH7</name>
<accession>A0A2B7Y9J3</accession>
<keyword evidence="10" id="KW-1185">Reference proteome</keyword>
<evidence type="ECO:0000256" key="1">
    <source>
        <dbReference type="ARBA" id="ARBA00001947"/>
    </source>
</evidence>
<evidence type="ECO:0000256" key="6">
    <source>
        <dbReference type="ARBA" id="ARBA00023080"/>
    </source>
</evidence>
<keyword evidence="5" id="KW-0862">Zinc</keyword>
<dbReference type="InterPro" id="IPR006330">
    <property type="entry name" value="Ado/ade_deaminase"/>
</dbReference>
<dbReference type="PANTHER" id="PTHR11409">
    <property type="entry name" value="ADENOSINE DEAMINASE"/>
    <property type="match status" value="1"/>
</dbReference>
<feature type="domain" description="Adenosine deaminase" evidence="8">
    <location>
        <begin position="16"/>
        <end position="339"/>
    </location>
</feature>
<proteinExistence type="inferred from homology"/>
<dbReference type="GO" id="GO:0004000">
    <property type="term" value="F:adenosine deaminase activity"/>
    <property type="evidence" value="ECO:0007669"/>
    <property type="project" value="TreeGrafter"/>
</dbReference>
<dbReference type="Gene3D" id="3.20.20.140">
    <property type="entry name" value="Metal-dependent hydrolases"/>
    <property type="match status" value="1"/>
</dbReference>
<dbReference type="EMBL" id="PDNA01000063">
    <property type="protein sequence ID" value="PGH17588.1"/>
    <property type="molecule type" value="Genomic_DNA"/>
</dbReference>
<dbReference type="PANTHER" id="PTHR11409:SF42">
    <property type="entry name" value="ADENOSINE DEAMINASE-LIKE PROTEIN"/>
    <property type="match status" value="1"/>
</dbReference>
<evidence type="ECO:0000256" key="7">
    <source>
        <dbReference type="ARBA" id="ARBA00048787"/>
    </source>
</evidence>
<comment type="cofactor">
    <cofactor evidence="1">
        <name>Zn(2+)</name>
        <dbReference type="ChEBI" id="CHEBI:29105"/>
    </cofactor>
</comment>
<dbReference type="SUPFAM" id="SSF51556">
    <property type="entry name" value="Metallo-dependent hydrolases"/>
    <property type="match status" value="1"/>
</dbReference>
<sequence>MDHSKRVDLAFTKALPKLELHAHLSGSITRQCLREIWLRKKAKNPNLNIVDPYVAMPPGKVDYTIKTFFQVFSNLIYQLCADIESLRYATRCVLQDFLNDGVRYLELRTTPRESQQFGVSKERYVSTVLDVIDEFRNDRMSTYLILSVDRTKTAWEALEVVDLAIKYRNRGVVGVELGGNPMRGNVGTFRTAFAKAKSHGLKVTLHFAETIFSSSPQELNTLLSFNPDRLGHVIHVPDDVRDEIARRKIGLELSLSCNVHGKMTAGGFADHHFGYWRHRDCPVALATDDVGFFCSPLSNEYLIAADHFHLSRSMIVNLCKNSVRTIFAGPKEQARLYTLLAQFEA</sequence>
<keyword evidence="4" id="KW-0378">Hydrolase</keyword>
<keyword evidence="6" id="KW-0546">Nucleotide metabolism</keyword>
<reference evidence="9 10" key="1">
    <citation type="submission" date="2017-10" db="EMBL/GenBank/DDBJ databases">
        <title>Comparative genomics in systemic dimorphic fungi from Ajellomycetaceae.</title>
        <authorList>
            <person name="Munoz J.F."/>
            <person name="Mcewen J.G."/>
            <person name="Clay O.K."/>
            <person name="Cuomo C.A."/>
        </authorList>
    </citation>
    <scope>NUCLEOTIDE SEQUENCE [LARGE SCALE GENOMIC DNA]</scope>
    <source>
        <strain evidence="9 10">UAMH7299</strain>
    </source>
</reference>
<dbReference type="InterPro" id="IPR032466">
    <property type="entry name" value="Metal_Hydrolase"/>
</dbReference>
<evidence type="ECO:0000256" key="5">
    <source>
        <dbReference type="ARBA" id="ARBA00022833"/>
    </source>
</evidence>
<dbReference type="GO" id="GO:0009117">
    <property type="term" value="P:nucleotide metabolic process"/>
    <property type="evidence" value="ECO:0007669"/>
    <property type="project" value="UniProtKB-KW"/>
</dbReference>